<keyword evidence="4" id="KW-0175">Coiled coil</keyword>
<dbReference type="InterPro" id="IPR012590">
    <property type="entry name" value="POPLD_dom"/>
</dbReference>
<evidence type="ECO:0000313" key="8">
    <source>
        <dbReference type="EMBL" id="CAJ0597960.1"/>
    </source>
</evidence>
<sequence length="977" mass="113119">MPKTSIFKTRVGTELLMGKVVKLSNIGINRIPCAQVRCSMNEFNIYLKKYFARSFEFWALDKQSKGSLGDMVLIRRIGVDERPTTNVAHAIDRVVFKYGNILDPVTGRRVIKDEFSDEIELRKKLVAEIIDTPLEQDALLFDERRGIQQEILAEKRAALEGDKADVEKQMESEDLSKERFVRVHSYLEERAAQVADLLQVVDNSNLVSGEVTKGPRTAAQRLPRHMRRRAMAYEVRRFPKGLRNFAAPFLALSKHRKKPPSRFFRRRSRNLLLNYIRRQRKMVWLETHIWHAKRFHVIDRWGYRLPDRSFQRNFRPCYRDSVRHCTIRDKSYLSCILISHNNQEELIALLNPMCAGATSPTFAFKSGLNGICEVSTHLYHPAQYPNGYIGPARFHWSKEGQTFSLALWVHPSCRDEVFDVIKELLGLVDEQHSNGEEQLESFILRTVEEWRLCKMRVRTDCWSGKNGIKVQDLRDQLVRFRLYGPLALTIVADALKLVEDEKAPQFSENHIEWRESASLLSPGNAVDGSVFSLLVEDPRISRPSVKEVPRSDHDEPIMERRVVPRATFWDKEERLKALGDRMSDSELNKLKGKCLGQIKETEAKIPVFVVIRNGGTGRGDTLSGCEFIVPCGFGMDFWVALQLRTARASGWRDELAAHLEASRLCYPTDVVDSKAGKDEINRMQNELEMKYDKRPHNRRVQYWKKMSVKYPFSFEYMELFNDWLKVKGKELATQPFVLRDRRLLLSLSKWMDGKGKLQDGALSEYFGGLVPVELQCLARGRPKRYGLVCLPTAEDMLKIKNRHKTGPVMIIQPPRDAKEGAESTSMEVEELIKKNDIWKDTVSLDQSAREKPIPLKDLFPDTKVVDKSLKRRLLNRKKRENKKRKLENREERLKELNAEKDEKDRITYRESANRLIIGRIVRGDFSFYAASGRALSYVPFCVLEEVRKTGGMVLLRNSTSRYYHPAKLKILTNQLEL</sequence>
<comment type="subcellular location">
    <subcellularLocation>
        <location evidence="1">Nucleus</location>
    </subcellularLocation>
</comment>
<keyword evidence="2" id="KW-0819">tRNA processing</keyword>
<reference evidence="8" key="1">
    <citation type="submission" date="2023-07" db="EMBL/GenBank/DDBJ databases">
        <authorList>
            <consortium name="CYATHOMIX"/>
        </authorList>
    </citation>
    <scope>NUCLEOTIDE SEQUENCE</scope>
    <source>
        <strain evidence="8">N/A</strain>
    </source>
</reference>
<dbReference type="Proteomes" id="UP001176961">
    <property type="component" value="Unassembled WGS sequence"/>
</dbReference>
<dbReference type="EMBL" id="CATQJL010000223">
    <property type="protein sequence ID" value="CAJ0597960.1"/>
    <property type="molecule type" value="Genomic_DNA"/>
</dbReference>
<evidence type="ECO:0000256" key="4">
    <source>
        <dbReference type="SAM" id="Coils"/>
    </source>
</evidence>
<evidence type="ECO:0000256" key="3">
    <source>
        <dbReference type="ARBA" id="ARBA00023242"/>
    </source>
</evidence>
<keyword evidence="9" id="KW-1185">Reference proteome</keyword>
<comment type="caution">
    <text evidence="8">The sequence shown here is derived from an EMBL/GenBank/DDBJ whole genome shotgun (WGS) entry which is preliminary data.</text>
</comment>
<proteinExistence type="predicted"/>
<accession>A0AA36GTM7</accession>
<feature type="domain" description="POPLD" evidence="6">
    <location>
        <begin position="625"/>
        <end position="715"/>
    </location>
</feature>
<evidence type="ECO:0000259" key="7">
    <source>
        <dbReference type="Pfam" id="PF22770"/>
    </source>
</evidence>
<dbReference type="InterPro" id="IPR039182">
    <property type="entry name" value="Pop1"/>
</dbReference>
<protein>
    <submittedName>
        <fullName evidence="8">Uncharacterized protein</fullName>
    </submittedName>
</protein>
<dbReference type="InterPro" id="IPR012340">
    <property type="entry name" value="NA-bd_OB-fold"/>
</dbReference>
<evidence type="ECO:0000256" key="2">
    <source>
        <dbReference type="ARBA" id="ARBA00022694"/>
    </source>
</evidence>
<dbReference type="Gene3D" id="2.40.50.140">
    <property type="entry name" value="Nucleic acid-binding proteins"/>
    <property type="match status" value="1"/>
</dbReference>
<dbReference type="GO" id="GO:0005655">
    <property type="term" value="C:nucleolar ribonuclease P complex"/>
    <property type="evidence" value="ECO:0007669"/>
    <property type="project" value="InterPro"/>
</dbReference>
<feature type="coiled-coil region" evidence="4">
    <location>
        <begin position="870"/>
        <end position="906"/>
    </location>
</feature>
<dbReference type="PANTHER" id="PTHR22731">
    <property type="entry name" value="RIBONUCLEASES P/MRP PROTEIN SUBUNIT POP1"/>
    <property type="match status" value="1"/>
</dbReference>
<dbReference type="InterPro" id="IPR055079">
    <property type="entry name" value="POP1_C"/>
</dbReference>
<dbReference type="AlphaFoldDB" id="A0AA36GTM7"/>
<dbReference type="GO" id="GO:0001682">
    <property type="term" value="P:tRNA 5'-leader removal"/>
    <property type="evidence" value="ECO:0007669"/>
    <property type="project" value="InterPro"/>
</dbReference>
<dbReference type="InterPro" id="IPR009723">
    <property type="entry name" value="Pop1_N"/>
</dbReference>
<feature type="domain" description="POP1 C-terminal" evidence="7">
    <location>
        <begin position="769"/>
        <end position="971"/>
    </location>
</feature>
<keyword evidence="3" id="KW-0539">Nucleus</keyword>
<evidence type="ECO:0000256" key="1">
    <source>
        <dbReference type="ARBA" id="ARBA00004123"/>
    </source>
</evidence>
<name>A0AA36GTM7_CYLNA</name>
<organism evidence="8 9">
    <name type="scientific">Cylicocyclus nassatus</name>
    <name type="common">Nematode worm</name>
    <dbReference type="NCBI Taxonomy" id="53992"/>
    <lineage>
        <taxon>Eukaryota</taxon>
        <taxon>Metazoa</taxon>
        <taxon>Ecdysozoa</taxon>
        <taxon>Nematoda</taxon>
        <taxon>Chromadorea</taxon>
        <taxon>Rhabditida</taxon>
        <taxon>Rhabditina</taxon>
        <taxon>Rhabditomorpha</taxon>
        <taxon>Strongyloidea</taxon>
        <taxon>Strongylidae</taxon>
        <taxon>Cylicocyclus</taxon>
    </lineage>
</organism>
<evidence type="ECO:0000259" key="5">
    <source>
        <dbReference type="Pfam" id="PF06978"/>
    </source>
</evidence>
<feature type="domain" description="Pop1 N-terminal" evidence="5">
    <location>
        <begin position="218"/>
        <end position="246"/>
    </location>
</feature>
<dbReference type="Pfam" id="PF06978">
    <property type="entry name" value="POP1_N"/>
    <property type="match status" value="2"/>
</dbReference>
<gene>
    <name evidence="8" type="ORF">CYNAS_LOCUS9943</name>
</gene>
<evidence type="ECO:0000313" key="9">
    <source>
        <dbReference type="Proteomes" id="UP001176961"/>
    </source>
</evidence>
<dbReference type="Pfam" id="PF08170">
    <property type="entry name" value="POPLD"/>
    <property type="match status" value="1"/>
</dbReference>
<feature type="domain" description="Pop1 N-terminal" evidence="5">
    <location>
        <begin position="273"/>
        <end position="340"/>
    </location>
</feature>
<dbReference type="Pfam" id="PF22770">
    <property type="entry name" value="POP1_C"/>
    <property type="match status" value="1"/>
</dbReference>
<dbReference type="GO" id="GO:0000172">
    <property type="term" value="C:ribonuclease MRP complex"/>
    <property type="evidence" value="ECO:0007669"/>
    <property type="project" value="InterPro"/>
</dbReference>
<evidence type="ECO:0000259" key="6">
    <source>
        <dbReference type="Pfam" id="PF08170"/>
    </source>
</evidence>
<dbReference type="PANTHER" id="PTHR22731:SF3">
    <property type="entry name" value="RIBONUCLEASES P_MRP PROTEIN SUBUNIT POP1"/>
    <property type="match status" value="1"/>
</dbReference>